<evidence type="ECO:0000313" key="11">
    <source>
        <dbReference type="Proteomes" id="UP000319432"/>
    </source>
</evidence>
<keyword evidence="11" id="KW-1185">Reference proteome</keyword>
<dbReference type="Pfam" id="PF03945">
    <property type="entry name" value="Endotoxin_N"/>
    <property type="match status" value="1"/>
</dbReference>
<keyword evidence="6" id="KW-1133">Transmembrane helix</keyword>
<dbReference type="InterPro" id="IPR008979">
    <property type="entry name" value="Galactose-bd-like_sf"/>
</dbReference>
<keyword evidence="2" id="KW-0800">Toxin</keyword>
<proteinExistence type="inferred from homology"/>
<gene>
    <name evidence="10" type="ORF">EEL30_22590</name>
</gene>
<reference evidence="10 11" key="1">
    <citation type="submission" date="2018-11" db="EMBL/GenBank/DDBJ databases">
        <title>Phylogenetic determinants of toxin gene distribution in genomes of Brevibacillus laterosporus.</title>
        <authorList>
            <person name="Glare T.R."/>
            <person name="Durrant A."/>
            <person name="Berry C."/>
            <person name="Palma L."/>
            <person name="Ormskirk M."/>
            <person name="Cox M.O."/>
        </authorList>
    </citation>
    <scope>NUCLEOTIDE SEQUENCE [LARGE SCALE GENOMIC DNA]</scope>
    <source>
        <strain evidence="10 11">1821L</strain>
    </source>
</reference>
<feature type="domain" description="Pesticidal crystal protein" evidence="8">
    <location>
        <begin position="486"/>
        <end position="657"/>
    </location>
</feature>
<dbReference type="InterPro" id="IPR036716">
    <property type="entry name" value="Pest_crys_N_sf"/>
</dbReference>
<protein>
    <recommendedName>
        <fullName evidence="12">Crystaline entomocidal protoxin</fullName>
    </recommendedName>
</protein>
<dbReference type="AlphaFoldDB" id="A0A518VCX5"/>
<evidence type="ECO:0000259" key="9">
    <source>
        <dbReference type="Pfam" id="PF03945"/>
    </source>
</evidence>
<evidence type="ECO:0000256" key="2">
    <source>
        <dbReference type="ARBA" id="ARBA00022656"/>
    </source>
</evidence>
<dbReference type="GO" id="GO:0090729">
    <property type="term" value="F:toxin activity"/>
    <property type="evidence" value="ECO:0007669"/>
    <property type="project" value="UniProtKB-KW"/>
</dbReference>
<dbReference type="CDD" id="cd04085">
    <property type="entry name" value="delta_endotoxin_C"/>
    <property type="match status" value="1"/>
</dbReference>
<organism evidence="10 11">
    <name type="scientific">Brevibacillus laterosporus</name>
    <name type="common">Bacillus laterosporus</name>
    <dbReference type="NCBI Taxonomy" id="1465"/>
    <lineage>
        <taxon>Bacteria</taxon>
        <taxon>Bacillati</taxon>
        <taxon>Bacillota</taxon>
        <taxon>Bacilli</taxon>
        <taxon>Bacillales</taxon>
        <taxon>Paenibacillaceae</taxon>
        <taxon>Brevibacillus</taxon>
    </lineage>
</organism>
<dbReference type="Gene3D" id="1.20.190.10">
    <property type="entry name" value="Pesticidal crystal protein, N-terminal domain"/>
    <property type="match status" value="1"/>
</dbReference>
<dbReference type="OrthoDB" id="2943142at2"/>
<dbReference type="InterPro" id="IPR036399">
    <property type="entry name" value="Pest_cryst_cen_dom_sf"/>
</dbReference>
<dbReference type="InterPro" id="IPR001178">
    <property type="entry name" value="Pest_cryst_dom_II"/>
</dbReference>
<evidence type="ECO:0000256" key="4">
    <source>
        <dbReference type="ARBA" id="ARBA00023026"/>
    </source>
</evidence>
<feature type="region of interest" description="Disordered" evidence="5">
    <location>
        <begin position="1"/>
        <end position="32"/>
    </location>
</feature>
<keyword evidence="3" id="KW-0749">Sporulation</keyword>
<dbReference type="Gene3D" id="2.100.10.10">
    <property type="entry name" value="Pesticidal crystal protein, central domain"/>
    <property type="match status" value="1"/>
</dbReference>
<keyword evidence="6" id="KW-0472">Membrane</keyword>
<dbReference type="Proteomes" id="UP000319432">
    <property type="component" value="Chromosome"/>
</dbReference>
<feature type="domain" description="Pesticidal crystal protein" evidence="9">
    <location>
        <begin position="99"/>
        <end position="290"/>
    </location>
</feature>
<dbReference type="Pfam" id="PF03944">
    <property type="entry name" value="Endotoxin_C"/>
    <property type="match status" value="1"/>
</dbReference>
<evidence type="ECO:0000256" key="1">
    <source>
        <dbReference type="ARBA" id="ARBA00007819"/>
    </source>
</evidence>
<dbReference type="GO" id="GO:0001907">
    <property type="term" value="P:symbiont-mediated killing of host cell"/>
    <property type="evidence" value="ECO:0007669"/>
    <property type="project" value="InterPro"/>
</dbReference>
<sequence length="658" mass="74636">MNKNDKNKYEIVDDSQNSSHISNRYPLANNPNQKLQNTNYKDWLATSNNTSLVDFVPYEVTWLGATIAAITIVAAVASMFTLGPGLLIVGGISAGAYVLASIVPLLWPADQDNTFDLVMEATEKLIDKKISELVRTLTEVKIKELQAQYDDYKLSFNHWVRYPHDPKAIADVKASLGNFNYACVGAMEALSMKGYEVAQLGAYAQAANLHLLLLRDGILYADYWNLAKDAPPGELNYERFIKYRKDYIDYCSHWYNEGLIDADENNNGLVYQRTMTILVLDVIAMFPMYDARLYNKPVKMEFLTRTIYTDQINGNHGKSIYDRNLFRRLQEVELYTNKIGGTSLLVGHCNKYKRMDDEIITGDLQGYVSADKKPLDFDYRNVYQVKTTSYAGRNIREMIFKGTGNNEWKYNIGQGDSIQYSTIPQGMESSISYNNYSHYLSDCIFSSVVLDNEKYIFGWNHTNVDPTGNYVTDAEEDEQENYNYQISQVPAVKASELINNNSPAGGISVEEGPYFTGGNVLLSSVKLFPNQPGIGQTDMKIKLPIIQKSFKQPSRKYRIRMYYAANHDHSIVFKQPGNNNQGSKISFKSTCNLEQDHYKAKFEHFKYVEADVPTIFGSDGTVTLCTLELSYADSVVRAANGWPLWLMIDKIEFIPVES</sequence>
<evidence type="ECO:0000259" key="7">
    <source>
        <dbReference type="Pfam" id="PF00555"/>
    </source>
</evidence>
<dbReference type="InterPro" id="IPR005638">
    <property type="entry name" value="Pest_crys_dom-III"/>
</dbReference>
<evidence type="ECO:0000256" key="5">
    <source>
        <dbReference type="SAM" id="MobiDB-lite"/>
    </source>
</evidence>
<feature type="compositionally biased region" description="Basic and acidic residues" evidence="5">
    <location>
        <begin position="1"/>
        <end position="11"/>
    </location>
</feature>
<dbReference type="EMBL" id="CP033464">
    <property type="protein sequence ID" value="QDX94828.1"/>
    <property type="molecule type" value="Genomic_DNA"/>
</dbReference>
<accession>A0A518VCX5</accession>
<comment type="similarity">
    <text evidence="1">Belongs to the delta endotoxin family.</text>
</comment>
<feature type="domain" description="Pesticidal crystal protein" evidence="7">
    <location>
        <begin position="303"/>
        <end position="465"/>
    </location>
</feature>
<dbReference type="Pfam" id="PF00555">
    <property type="entry name" value="Endotoxin_M"/>
    <property type="match status" value="1"/>
</dbReference>
<dbReference type="GO" id="GO:0005102">
    <property type="term" value="F:signaling receptor binding"/>
    <property type="evidence" value="ECO:0007669"/>
    <property type="project" value="InterPro"/>
</dbReference>
<evidence type="ECO:0008006" key="12">
    <source>
        <dbReference type="Google" id="ProtNLM"/>
    </source>
</evidence>
<evidence type="ECO:0000259" key="8">
    <source>
        <dbReference type="Pfam" id="PF03944"/>
    </source>
</evidence>
<dbReference type="Gene3D" id="2.60.120.260">
    <property type="entry name" value="Galactose-binding domain-like"/>
    <property type="match status" value="1"/>
</dbReference>
<keyword evidence="4" id="KW-0843">Virulence</keyword>
<dbReference type="GO" id="GO:0030435">
    <property type="term" value="P:sporulation resulting in formation of a cellular spore"/>
    <property type="evidence" value="ECO:0007669"/>
    <property type="project" value="UniProtKB-KW"/>
</dbReference>
<dbReference type="SUPFAM" id="SSF51096">
    <property type="entry name" value="delta-Endotoxin (insectocide), middle domain"/>
    <property type="match status" value="1"/>
</dbReference>
<dbReference type="InterPro" id="IPR005639">
    <property type="entry name" value="Pest_crys_dom_I"/>
</dbReference>
<dbReference type="SUPFAM" id="SSF56849">
    <property type="entry name" value="delta-Endotoxin (insectocide), N-terminal domain"/>
    <property type="match status" value="1"/>
</dbReference>
<evidence type="ECO:0000313" key="10">
    <source>
        <dbReference type="EMBL" id="QDX94828.1"/>
    </source>
</evidence>
<feature type="transmembrane region" description="Helical" evidence="6">
    <location>
        <begin position="87"/>
        <end position="107"/>
    </location>
</feature>
<name>A0A518VCX5_BRELA</name>
<evidence type="ECO:0000256" key="3">
    <source>
        <dbReference type="ARBA" id="ARBA00022969"/>
    </source>
</evidence>
<feature type="transmembrane region" description="Helical" evidence="6">
    <location>
        <begin position="60"/>
        <end position="80"/>
    </location>
</feature>
<dbReference type="SUPFAM" id="SSF49785">
    <property type="entry name" value="Galactose-binding domain-like"/>
    <property type="match status" value="1"/>
</dbReference>
<keyword evidence="6" id="KW-0812">Transmembrane</keyword>
<evidence type="ECO:0000256" key="6">
    <source>
        <dbReference type="SAM" id="Phobius"/>
    </source>
</evidence>